<accession>A0A5J6WQJ3</accession>
<evidence type="ECO:0000313" key="2">
    <source>
        <dbReference type="Proteomes" id="UP000327424"/>
    </source>
</evidence>
<dbReference type="EMBL" id="CP044399">
    <property type="protein sequence ID" value="QFI39215.1"/>
    <property type="molecule type" value="Genomic_DNA"/>
</dbReference>
<organism evidence="1 2">
    <name type="scientific">Moritella marina ATCC 15381</name>
    <dbReference type="NCBI Taxonomy" id="1202962"/>
    <lineage>
        <taxon>Bacteria</taxon>
        <taxon>Pseudomonadati</taxon>
        <taxon>Pseudomonadota</taxon>
        <taxon>Gammaproteobacteria</taxon>
        <taxon>Alteromonadales</taxon>
        <taxon>Moritellaceae</taxon>
        <taxon>Moritella</taxon>
    </lineage>
</organism>
<keyword evidence="2" id="KW-1185">Reference proteome</keyword>
<dbReference type="Pfam" id="PF08856">
    <property type="entry name" value="DUF1826"/>
    <property type="match status" value="1"/>
</dbReference>
<evidence type="ECO:0000313" key="1">
    <source>
        <dbReference type="EMBL" id="QFI39215.1"/>
    </source>
</evidence>
<dbReference type="AlphaFoldDB" id="A0A5J6WQJ3"/>
<proteinExistence type="predicted"/>
<dbReference type="InterPro" id="IPR014955">
    <property type="entry name" value="DUF1826"/>
</dbReference>
<reference evidence="1 2" key="1">
    <citation type="submission" date="2019-09" db="EMBL/GenBank/DDBJ databases">
        <title>Hybrid Assembly of the complete Genome of the Deep-Sea Bacterium Moritella marina from long Nanopore and Illumina reads.</title>
        <authorList>
            <person name="Magin S."/>
            <person name="Georgoulis A."/>
            <person name="Papadimitriou K."/>
            <person name="Iliakis G."/>
            <person name="Vorgias C.E."/>
        </authorList>
    </citation>
    <scope>NUCLEOTIDE SEQUENCE [LARGE SCALE GENOMIC DNA]</scope>
    <source>
        <strain evidence="1 2">MP-1</strain>
    </source>
</reference>
<protein>
    <submittedName>
        <fullName evidence="1">DUF1826 domain-containing protein</fullName>
    </submittedName>
</protein>
<dbReference type="OrthoDB" id="5342505at2"/>
<name>A0A5J6WQJ3_MORMI</name>
<gene>
    <name evidence="1" type="ORF">FR932_15835</name>
</gene>
<sequence>MSTLSISNNILANTQIQPNQTIPDLHTQGLAEGYNAGVLTDIYQDDINIAVWQRHLDKQLTTAVNQLLEHKPALRLLLVVTPEDCFDVLSEKFEKSDEITRLIDDISLLVDMFCCLFDLKQAGLRLTILDQAMCPRFHVDRIPCRLVTTYTGMGTQWLNNSVIDRTKLGAEYQDTTDEQSGLMQDIADINKLTRGDIALLKGENWNDNAGAGLVHRSPETSQGERRLFLTLDFISD</sequence>
<dbReference type="RefSeq" id="WP_019439645.1">
    <property type="nucleotide sequence ID" value="NZ_ALOE01000003.1"/>
</dbReference>
<dbReference type="Proteomes" id="UP000327424">
    <property type="component" value="Chromosome"/>
</dbReference>
<dbReference type="KEGG" id="mmaa:FR932_15835"/>